<evidence type="ECO:0000313" key="1">
    <source>
        <dbReference type="EMBL" id="RXR32204.1"/>
    </source>
</evidence>
<protein>
    <submittedName>
        <fullName evidence="1">DUF2892 domain-containing protein</fullName>
    </submittedName>
</protein>
<dbReference type="RefSeq" id="WP_129464319.1">
    <property type="nucleotide sequence ID" value="NZ_SBKQ01000007.1"/>
</dbReference>
<keyword evidence="2" id="KW-1185">Reference proteome</keyword>
<name>A0A4Q1KT39_9FLAO</name>
<dbReference type="OrthoDB" id="1049592at2"/>
<accession>A0A4Q1KT39</accession>
<organism evidence="1 2">
    <name type="scientific">Flavobacterium piscinae</name>
    <dbReference type="NCBI Taxonomy" id="2506424"/>
    <lineage>
        <taxon>Bacteria</taxon>
        <taxon>Pseudomonadati</taxon>
        <taxon>Bacteroidota</taxon>
        <taxon>Flavobacteriia</taxon>
        <taxon>Flavobacteriales</taxon>
        <taxon>Flavobacteriaceae</taxon>
        <taxon>Flavobacterium</taxon>
    </lineage>
</organism>
<gene>
    <name evidence="1" type="ORF">EQG68_08145</name>
</gene>
<proteinExistence type="predicted"/>
<dbReference type="AlphaFoldDB" id="A0A4Q1KT39"/>
<dbReference type="Proteomes" id="UP000289734">
    <property type="component" value="Unassembled WGS sequence"/>
</dbReference>
<comment type="caution">
    <text evidence="1">The sequence shown here is derived from an EMBL/GenBank/DDBJ whole genome shotgun (WGS) entry which is preliminary data.</text>
</comment>
<dbReference type="EMBL" id="SBKQ01000007">
    <property type="protein sequence ID" value="RXR32204.1"/>
    <property type="molecule type" value="Genomic_DNA"/>
</dbReference>
<evidence type="ECO:0000313" key="2">
    <source>
        <dbReference type="Proteomes" id="UP000289734"/>
    </source>
</evidence>
<sequence>MKKMLFTNWHLMRWIRLFAALGITYHAFATEQYFFLFFGAFFLFQAVFNTCSSGSCQISKSKTE</sequence>
<reference evidence="2" key="1">
    <citation type="submission" date="2019-01" db="EMBL/GenBank/DDBJ databases">
        <title>Cytophagaceae bacterium strain CAR-16.</title>
        <authorList>
            <person name="Chen W.-M."/>
        </authorList>
    </citation>
    <scope>NUCLEOTIDE SEQUENCE [LARGE SCALE GENOMIC DNA]</scope>
    <source>
        <strain evidence="2">ICH-30</strain>
    </source>
</reference>